<feature type="signal peptide" evidence="2">
    <location>
        <begin position="1"/>
        <end position="27"/>
    </location>
</feature>
<dbReference type="Pfam" id="PF04294">
    <property type="entry name" value="VanW"/>
    <property type="match status" value="1"/>
</dbReference>
<name>A0A9D1FUS4_9FIRM</name>
<evidence type="ECO:0000313" key="3">
    <source>
        <dbReference type="EMBL" id="HIS79650.1"/>
    </source>
</evidence>
<feature type="compositionally biased region" description="Acidic residues" evidence="1">
    <location>
        <begin position="417"/>
        <end position="431"/>
    </location>
</feature>
<accession>A0A9D1FUS4</accession>
<dbReference type="Proteomes" id="UP000824141">
    <property type="component" value="Unassembled WGS sequence"/>
</dbReference>
<evidence type="ECO:0000256" key="1">
    <source>
        <dbReference type="SAM" id="MobiDB-lite"/>
    </source>
</evidence>
<feature type="chain" id="PRO_5039015704" evidence="2">
    <location>
        <begin position="28"/>
        <end position="444"/>
    </location>
</feature>
<proteinExistence type="predicted"/>
<evidence type="ECO:0000256" key="2">
    <source>
        <dbReference type="SAM" id="SignalP"/>
    </source>
</evidence>
<feature type="region of interest" description="Disordered" evidence="1">
    <location>
        <begin position="45"/>
        <end position="101"/>
    </location>
</feature>
<reference evidence="3" key="1">
    <citation type="submission" date="2020-10" db="EMBL/GenBank/DDBJ databases">
        <authorList>
            <person name="Gilroy R."/>
        </authorList>
    </citation>
    <scope>NUCLEOTIDE SEQUENCE</scope>
    <source>
        <strain evidence="3">6086</strain>
    </source>
</reference>
<protein>
    <submittedName>
        <fullName evidence="3">VanW family protein</fullName>
    </submittedName>
</protein>
<evidence type="ECO:0000313" key="4">
    <source>
        <dbReference type="Proteomes" id="UP000824141"/>
    </source>
</evidence>
<dbReference type="PANTHER" id="PTHR35788:SF1">
    <property type="entry name" value="EXPORTED PROTEIN"/>
    <property type="match status" value="1"/>
</dbReference>
<dbReference type="InterPro" id="IPR007391">
    <property type="entry name" value="Vancomycin_resist_VanW"/>
</dbReference>
<gene>
    <name evidence="3" type="ORF">IAD03_09805</name>
</gene>
<reference evidence="3" key="2">
    <citation type="journal article" date="2021" name="PeerJ">
        <title>Extensive microbial diversity within the chicken gut microbiome revealed by metagenomics and culture.</title>
        <authorList>
            <person name="Gilroy R."/>
            <person name="Ravi A."/>
            <person name="Getino M."/>
            <person name="Pursley I."/>
            <person name="Horton D.L."/>
            <person name="Alikhan N.F."/>
            <person name="Baker D."/>
            <person name="Gharbi K."/>
            <person name="Hall N."/>
            <person name="Watson M."/>
            <person name="Adriaenssens E.M."/>
            <person name="Foster-Nyarko E."/>
            <person name="Jarju S."/>
            <person name="Secka A."/>
            <person name="Antonio M."/>
            <person name="Oren A."/>
            <person name="Chaudhuri R.R."/>
            <person name="La Ragione R."/>
            <person name="Hildebrand F."/>
            <person name="Pallen M.J."/>
        </authorList>
    </citation>
    <scope>NUCLEOTIDE SEQUENCE</scope>
    <source>
        <strain evidence="3">6086</strain>
    </source>
</reference>
<dbReference type="EMBL" id="DVJM01000215">
    <property type="protein sequence ID" value="HIS79650.1"/>
    <property type="molecule type" value="Genomic_DNA"/>
</dbReference>
<dbReference type="InterPro" id="IPR052913">
    <property type="entry name" value="Glycopeptide_resist_protein"/>
</dbReference>
<dbReference type="AlphaFoldDB" id="A0A9D1FUS4"/>
<organism evidence="3 4">
    <name type="scientific">Candidatus Caccousia stercoris</name>
    <dbReference type="NCBI Taxonomy" id="2840723"/>
    <lineage>
        <taxon>Bacteria</taxon>
        <taxon>Bacillati</taxon>
        <taxon>Bacillota</taxon>
        <taxon>Clostridia</taxon>
        <taxon>Eubacteriales</taxon>
        <taxon>Oscillospiraceae</taxon>
        <taxon>Oscillospiraceae incertae sedis</taxon>
        <taxon>Candidatus Caccousia</taxon>
    </lineage>
</organism>
<sequence>MRRGKRRFLMLMLICALLAPLAVPAQAETNGWELPLASEAAPEEYNLLEQTPVQEQESEQETPVSSETSETAEEEDPAPSPDEESTPPPETPQEPVEPEPPAEEVFPVVTVPAENYSIVNIGFNNKSLFLRSAPSTSASRLLLPFATERAFVRETLANGWSRVIVRGTEGYLPTQYVKDNCFPLYLKKDYTIDGVEFKEDQWVYARSRDGQNVYDCYTDADIFQHLLLNGALLMSPQEYYEKNADKLVPVLIGREESYYSLNAANWGRNVNLELGCQSVDGRVILPAEYFSWCQHGGSGSKADGYQLATVFSSTGYDYGGGLCQVTTTLASAADYAKMYLAEVYAHSQPVTYLRPGMREASIWRNGNILYQHDFAFFNNRMNPIQIRMKAENGVVTAELYELVLPPSQEEPTKEESALAEEETAPAEEEITQTETTQAKDEASQ</sequence>
<comment type="caution">
    <text evidence="3">The sequence shown here is derived from an EMBL/GenBank/DDBJ whole genome shotgun (WGS) entry which is preliminary data.</text>
</comment>
<feature type="compositionally biased region" description="Low complexity" evidence="1">
    <location>
        <begin position="45"/>
        <end position="69"/>
    </location>
</feature>
<feature type="compositionally biased region" description="Acidic residues" evidence="1">
    <location>
        <begin position="70"/>
        <end position="85"/>
    </location>
</feature>
<dbReference type="PANTHER" id="PTHR35788">
    <property type="entry name" value="EXPORTED PROTEIN-RELATED"/>
    <property type="match status" value="1"/>
</dbReference>
<keyword evidence="2" id="KW-0732">Signal</keyword>
<feature type="region of interest" description="Disordered" evidence="1">
    <location>
        <begin position="405"/>
        <end position="444"/>
    </location>
</feature>